<dbReference type="GO" id="GO:0015833">
    <property type="term" value="P:peptide transport"/>
    <property type="evidence" value="ECO:0007669"/>
    <property type="project" value="TreeGrafter"/>
</dbReference>
<evidence type="ECO:0000313" key="6">
    <source>
        <dbReference type="EMBL" id="MBB5837165.1"/>
    </source>
</evidence>
<dbReference type="Pfam" id="PF00496">
    <property type="entry name" value="SBP_bac_5"/>
    <property type="match status" value="1"/>
</dbReference>
<protein>
    <submittedName>
        <fullName evidence="6">Peptide/nickel transport system substrate-binding protein</fullName>
    </submittedName>
</protein>
<evidence type="ECO:0000256" key="4">
    <source>
        <dbReference type="SAM" id="SignalP"/>
    </source>
</evidence>
<dbReference type="RefSeq" id="WP_184796941.1">
    <property type="nucleotide sequence ID" value="NZ_JACHMY010000001.1"/>
</dbReference>
<reference evidence="6 7" key="1">
    <citation type="submission" date="2020-08" db="EMBL/GenBank/DDBJ databases">
        <title>Sequencing the genomes of 1000 actinobacteria strains.</title>
        <authorList>
            <person name="Klenk H.-P."/>
        </authorList>
    </citation>
    <scope>NUCLEOTIDE SEQUENCE [LARGE SCALE GENOMIC DNA]</scope>
    <source>
        <strain evidence="6 7">DSM 28967</strain>
    </source>
</reference>
<comment type="caution">
    <text evidence="6">The sequence shown here is derived from an EMBL/GenBank/DDBJ whole genome shotgun (WGS) entry which is preliminary data.</text>
</comment>
<name>A0A7W9MVF9_9ACTN</name>
<dbReference type="PROSITE" id="PS51257">
    <property type="entry name" value="PROKAR_LIPOPROTEIN"/>
    <property type="match status" value="1"/>
</dbReference>
<proteinExistence type="inferred from homology"/>
<gene>
    <name evidence="6" type="ORF">HDA39_003899</name>
</gene>
<evidence type="ECO:0000259" key="5">
    <source>
        <dbReference type="Pfam" id="PF00496"/>
    </source>
</evidence>
<feature type="chain" id="PRO_5031307607" evidence="4">
    <location>
        <begin position="17"/>
        <end position="545"/>
    </location>
</feature>
<dbReference type="AlphaFoldDB" id="A0A7W9MVF9"/>
<dbReference type="InterPro" id="IPR030678">
    <property type="entry name" value="Peptide/Ni-bd"/>
</dbReference>
<dbReference type="PANTHER" id="PTHR30290:SF9">
    <property type="entry name" value="OLIGOPEPTIDE-BINDING PROTEIN APPA"/>
    <property type="match status" value="1"/>
</dbReference>
<dbReference type="Gene3D" id="3.10.105.10">
    <property type="entry name" value="Dipeptide-binding Protein, Domain 3"/>
    <property type="match status" value="1"/>
</dbReference>
<dbReference type="Gene3D" id="3.40.190.10">
    <property type="entry name" value="Periplasmic binding protein-like II"/>
    <property type="match status" value="1"/>
</dbReference>
<dbReference type="InterPro" id="IPR000914">
    <property type="entry name" value="SBP_5_dom"/>
</dbReference>
<dbReference type="SUPFAM" id="SSF53850">
    <property type="entry name" value="Periplasmic binding protein-like II"/>
    <property type="match status" value="1"/>
</dbReference>
<evidence type="ECO:0000256" key="3">
    <source>
        <dbReference type="ARBA" id="ARBA00022729"/>
    </source>
</evidence>
<dbReference type="PANTHER" id="PTHR30290">
    <property type="entry name" value="PERIPLASMIC BINDING COMPONENT OF ABC TRANSPORTER"/>
    <property type="match status" value="1"/>
</dbReference>
<dbReference type="GO" id="GO:0042597">
    <property type="term" value="C:periplasmic space"/>
    <property type="evidence" value="ECO:0007669"/>
    <property type="project" value="UniProtKB-ARBA"/>
</dbReference>
<dbReference type="PIRSF" id="PIRSF002741">
    <property type="entry name" value="MppA"/>
    <property type="match status" value="1"/>
</dbReference>
<keyword evidence="3 4" id="KW-0732">Signal</keyword>
<dbReference type="GO" id="GO:1904680">
    <property type="term" value="F:peptide transmembrane transporter activity"/>
    <property type="evidence" value="ECO:0007669"/>
    <property type="project" value="TreeGrafter"/>
</dbReference>
<evidence type="ECO:0000256" key="1">
    <source>
        <dbReference type="ARBA" id="ARBA00005695"/>
    </source>
</evidence>
<feature type="domain" description="Solute-binding protein family 5" evidence="5">
    <location>
        <begin position="99"/>
        <end position="462"/>
    </location>
</feature>
<dbReference type="GO" id="GO:0043190">
    <property type="term" value="C:ATP-binding cassette (ABC) transporter complex"/>
    <property type="evidence" value="ECO:0007669"/>
    <property type="project" value="InterPro"/>
</dbReference>
<accession>A0A7W9MVF9</accession>
<evidence type="ECO:0000256" key="2">
    <source>
        <dbReference type="ARBA" id="ARBA00022448"/>
    </source>
</evidence>
<dbReference type="Proteomes" id="UP000549971">
    <property type="component" value="Unassembled WGS sequence"/>
</dbReference>
<feature type="signal peptide" evidence="4">
    <location>
        <begin position="1"/>
        <end position="16"/>
    </location>
</feature>
<evidence type="ECO:0000313" key="7">
    <source>
        <dbReference type="Proteomes" id="UP000549971"/>
    </source>
</evidence>
<keyword evidence="2" id="KW-0813">Transport</keyword>
<dbReference type="InterPro" id="IPR039424">
    <property type="entry name" value="SBP_5"/>
</dbReference>
<keyword evidence="7" id="KW-1185">Reference proteome</keyword>
<comment type="similarity">
    <text evidence="1">Belongs to the bacterial solute-binding protein 5 family.</text>
</comment>
<dbReference type="CDD" id="cd00995">
    <property type="entry name" value="PBP2_NikA_DppA_OppA_like"/>
    <property type="match status" value="1"/>
</dbReference>
<organism evidence="6 7">
    <name type="scientific">Kribbella italica</name>
    <dbReference type="NCBI Taxonomy" id="1540520"/>
    <lineage>
        <taxon>Bacteria</taxon>
        <taxon>Bacillati</taxon>
        <taxon>Actinomycetota</taxon>
        <taxon>Actinomycetes</taxon>
        <taxon>Propionibacteriales</taxon>
        <taxon>Kribbellaceae</taxon>
        <taxon>Kribbella</taxon>
    </lineage>
</organism>
<dbReference type="EMBL" id="JACHMY010000001">
    <property type="protein sequence ID" value="MBB5837165.1"/>
    <property type="molecule type" value="Genomic_DNA"/>
</dbReference>
<sequence length="545" mass="57959">MSASSLKRFTTGTAFAAAGVLVAAGCGDSGSPAQSPVLDQIKLVDSTPAAAGQLDKAIWFMPKEPRSLDLDNDAANSQSDLILANVCDRLLQLQPDLTLKPGLAEKYAWKDATTLVFTIRQGVTFHDGSPMTADDVLWSLDRHRADGASESDEYVNVTGVTKTGPNEVTVKFKQSDAVFVEAIAGDAGVVLSRKGVESQGKKYGTPAGTDACTGPFQLKEWQSGKSITLTKAPNYWNKPKAAKTDEITFKWGSDDVIVNSLKTGEATGSYLENLSSATQLATGGATTVSQGPDTRVWNMMITDRGGLKDVWLRKALAMSIDRAGVAKAAFSGLGQPWKEPVGSGAWGYEKDKFKAAYDALPGLPAKPEQSDLDAAKKLVQEVGETQPLIIASDGSPVRNVIANAFVDAAQKIGLKATITQIPTAQYDPYDETIRKSVDILTDDYFVSKNDPVGFYKNGVSTSTVQWLLKDPAYDALVSKGRAALDDGERAGIAIELAKKWSEAMPWIPVVDSPSTVALSSKVTGVPASGCYRYSPWAADLGTKGA</sequence>